<reference evidence="1" key="1">
    <citation type="journal article" date="2017" name="Parasit. Vectors">
        <title>Sialotranscriptomics of Rhipicephalus zambeziensis reveals intricate expression profiles of secretory proteins and suggests tight temporal transcriptional regulation during blood-feeding.</title>
        <authorList>
            <person name="de Castro M.H."/>
            <person name="de Klerk D."/>
            <person name="Pienaar R."/>
            <person name="Rees D.J.G."/>
            <person name="Mans B.J."/>
        </authorList>
    </citation>
    <scope>NUCLEOTIDE SEQUENCE</scope>
    <source>
        <tissue evidence="1">Salivary glands</tissue>
    </source>
</reference>
<dbReference type="EMBL" id="GFPF01004974">
    <property type="protein sequence ID" value="MAA16120.1"/>
    <property type="molecule type" value="Transcribed_RNA"/>
</dbReference>
<protein>
    <submittedName>
        <fullName evidence="1">Reprolysin</fullName>
    </submittedName>
</protein>
<accession>A0A224YQJ9</accession>
<name>A0A224YQJ9_9ACAR</name>
<evidence type="ECO:0000313" key="1">
    <source>
        <dbReference type="EMBL" id="MAA16120.1"/>
    </source>
</evidence>
<dbReference type="AlphaFoldDB" id="A0A224YQJ9"/>
<organism evidence="1">
    <name type="scientific">Rhipicephalus zambeziensis</name>
    <dbReference type="NCBI Taxonomy" id="60191"/>
    <lineage>
        <taxon>Eukaryota</taxon>
        <taxon>Metazoa</taxon>
        <taxon>Ecdysozoa</taxon>
        <taxon>Arthropoda</taxon>
        <taxon>Chelicerata</taxon>
        <taxon>Arachnida</taxon>
        <taxon>Acari</taxon>
        <taxon>Parasitiformes</taxon>
        <taxon>Ixodida</taxon>
        <taxon>Ixodoidea</taxon>
        <taxon>Ixodidae</taxon>
        <taxon>Rhipicephalinae</taxon>
        <taxon>Rhipicephalus</taxon>
        <taxon>Rhipicephalus</taxon>
    </lineage>
</organism>
<sequence>MVNEPWMIDLSPCVPFSPPPHNLRRPSYYRNRLRLHKHTSFILFCAPKRVRKKKQRTPTTLPRTKILVPHAGKQLAEQNLCN</sequence>
<proteinExistence type="predicted"/>